<proteinExistence type="predicted"/>
<reference evidence="1" key="2">
    <citation type="submission" date="2022-06" db="UniProtKB">
        <authorList>
            <consortium name="EnsemblMetazoa"/>
        </authorList>
    </citation>
    <scope>IDENTIFICATION</scope>
    <source>
        <strain evidence="1">p50T (Dazao)</strain>
    </source>
</reference>
<dbReference type="Proteomes" id="UP000005204">
    <property type="component" value="Unassembled WGS sequence"/>
</dbReference>
<organism evidence="1 2">
    <name type="scientific">Bombyx mori</name>
    <name type="common">Silk moth</name>
    <dbReference type="NCBI Taxonomy" id="7091"/>
    <lineage>
        <taxon>Eukaryota</taxon>
        <taxon>Metazoa</taxon>
        <taxon>Ecdysozoa</taxon>
        <taxon>Arthropoda</taxon>
        <taxon>Hexapoda</taxon>
        <taxon>Insecta</taxon>
        <taxon>Pterygota</taxon>
        <taxon>Neoptera</taxon>
        <taxon>Endopterygota</taxon>
        <taxon>Lepidoptera</taxon>
        <taxon>Glossata</taxon>
        <taxon>Ditrysia</taxon>
        <taxon>Bombycoidea</taxon>
        <taxon>Bombycidae</taxon>
        <taxon>Bombycinae</taxon>
        <taxon>Bombyx</taxon>
    </lineage>
</organism>
<reference evidence="2" key="1">
    <citation type="journal article" date="2008" name="Insect Biochem. Mol. Biol.">
        <title>The genome of a lepidopteran model insect, the silkworm Bombyx mori.</title>
        <authorList>
            <consortium name="International Silkworm Genome Consortium"/>
        </authorList>
    </citation>
    <scope>NUCLEOTIDE SEQUENCE [LARGE SCALE GENOMIC DNA]</scope>
    <source>
        <strain evidence="2">p50T</strain>
    </source>
</reference>
<dbReference type="EnsemblMetazoa" id="XM_021352199.2">
    <property type="protein sequence ID" value="XP_021207874.2"/>
    <property type="gene ID" value="LOC110386319"/>
</dbReference>
<evidence type="ECO:0000313" key="2">
    <source>
        <dbReference type="Proteomes" id="UP000005204"/>
    </source>
</evidence>
<evidence type="ECO:0000313" key="1">
    <source>
        <dbReference type="EnsemblMetazoa" id="XP_021207874.2"/>
    </source>
</evidence>
<protein>
    <recommendedName>
        <fullName evidence="3">Reverse transcriptase</fullName>
    </recommendedName>
</protein>
<keyword evidence="2" id="KW-1185">Reference proteome</keyword>
<dbReference type="AlphaFoldDB" id="A0A8R2DNH3"/>
<evidence type="ECO:0008006" key="3">
    <source>
        <dbReference type="Google" id="ProtNLM"/>
    </source>
</evidence>
<sequence>LNRIEPKTLQLKYLGLILDSRWTFRAYFHNLVPRLLGVAGALSRLLPNVGGPDQVTRRLYTGVVRSMALHGAPVWGQSLAVGVAKLLQRPQRTIAVRVIRGYRTISFEAACV</sequence>
<accession>A0A8R2DNH3</accession>
<name>A0A8R2DNH3_BOMMO</name>